<reference evidence="1 2" key="1">
    <citation type="journal article" date="2013" name="BMC Genomics">
        <title>Comparative genomics reveals distinct host-interacting traits of three major human-associated propionibacteria.</title>
        <authorList>
            <person name="Mak T.N."/>
            <person name="Schmid M."/>
            <person name="Brzuszkiewicz E."/>
            <person name="Zeng G."/>
            <person name="Meyer R."/>
            <person name="Sfanos K.S."/>
            <person name="Brinkmann V."/>
            <person name="Meyer T.F."/>
            <person name="Bruggemann H."/>
        </authorList>
    </citation>
    <scope>NUCLEOTIDE SEQUENCE [LARGE SCALE GENOMIC DNA]</scope>
    <source>
        <strain evidence="1 2">DSM 20700</strain>
    </source>
</reference>
<gene>
    <name evidence="1" type="ORF">H641_05330</name>
</gene>
<dbReference type="EMBL" id="AOSS01000186">
    <property type="protein sequence ID" value="ERF56805.1"/>
    <property type="molecule type" value="Genomic_DNA"/>
</dbReference>
<sequence length="22" mass="2305">MSTNAELFDQAKKVIPGGVDSP</sequence>
<dbReference type="AlphaFoldDB" id="U1GF47"/>
<dbReference type="Gene3D" id="3.90.1150.10">
    <property type="entry name" value="Aspartate Aminotransferase, domain 1"/>
    <property type="match status" value="1"/>
</dbReference>
<accession>U1GF47</accession>
<feature type="non-terminal residue" evidence="1">
    <location>
        <position position="22"/>
    </location>
</feature>
<name>U1GF47_9ACTN</name>
<evidence type="ECO:0000313" key="1">
    <source>
        <dbReference type="EMBL" id="ERF56805.1"/>
    </source>
</evidence>
<protein>
    <submittedName>
        <fullName evidence="1">Uncharacterized protein</fullName>
    </submittedName>
</protein>
<keyword evidence="2" id="KW-1185">Reference proteome</keyword>
<comment type="caution">
    <text evidence="1">The sequence shown here is derived from an EMBL/GenBank/DDBJ whole genome shotgun (WGS) entry which is preliminary data.</text>
</comment>
<dbReference type="Proteomes" id="UP000016307">
    <property type="component" value="Unassembled WGS sequence"/>
</dbReference>
<dbReference type="InterPro" id="IPR015422">
    <property type="entry name" value="PyrdxlP-dep_Trfase_small"/>
</dbReference>
<evidence type="ECO:0000313" key="2">
    <source>
        <dbReference type="Proteomes" id="UP000016307"/>
    </source>
</evidence>
<proteinExistence type="predicted"/>
<organism evidence="1 2">
    <name type="scientific">Cutibacterium granulosum DSM 20700</name>
    <dbReference type="NCBI Taxonomy" id="1160719"/>
    <lineage>
        <taxon>Bacteria</taxon>
        <taxon>Bacillati</taxon>
        <taxon>Actinomycetota</taxon>
        <taxon>Actinomycetes</taxon>
        <taxon>Propionibacteriales</taxon>
        <taxon>Propionibacteriaceae</taxon>
        <taxon>Cutibacterium</taxon>
    </lineage>
</organism>